<dbReference type="EMBL" id="JABSTU010000011">
    <property type="protein sequence ID" value="KAH8009946.1"/>
    <property type="molecule type" value="Genomic_DNA"/>
</dbReference>
<reference evidence="2" key="2">
    <citation type="submission" date="2021-09" db="EMBL/GenBank/DDBJ databases">
        <authorList>
            <person name="Jia N."/>
            <person name="Wang J."/>
            <person name="Shi W."/>
            <person name="Du L."/>
            <person name="Sun Y."/>
            <person name="Zhan W."/>
            <person name="Jiang J."/>
            <person name="Wang Q."/>
            <person name="Zhang B."/>
            <person name="Ji P."/>
            <person name="Sakyi L.B."/>
            <person name="Cui X."/>
            <person name="Yuan T."/>
            <person name="Jiang B."/>
            <person name="Yang W."/>
            <person name="Lam T.T.-Y."/>
            <person name="Chang Q."/>
            <person name="Ding S."/>
            <person name="Wang X."/>
            <person name="Zhu J."/>
            <person name="Ruan X."/>
            <person name="Zhao L."/>
            <person name="Wei J."/>
            <person name="Que T."/>
            <person name="Du C."/>
            <person name="Cheng J."/>
            <person name="Dai P."/>
            <person name="Han X."/>
            <person name="Huang E."/>
            <person name="Gao Y."/>
            <person name="Liu J."/>
            <person name="Shao H."/>
            <person name="Ye R."/>
            <person name="Li L."/>
            <person name="Wei W."/>
            <person name="Wang X."/>
            <person name="Wang C."/>
            <person name="Huo Q."/>
            <person name="Li W."/>
            <person name="Guo W."/>
            <person name="Chen H."/>
            <person name="Chen S."/>
            <person name="Zhou L."/>
            <person name="Zhou L."/>
            <person name="Ni X."/>
            <person name="Tian J."/>
            <person name="Zhou Y."/>
            <person name="Sheng Y."/>
            <person name="Liu T."/>
            <person name="Pan Y."/>
            <person name="Xia L."/>
            <person name="Li J."/>
            <person name="Zhao F."/>
            <person name="Cao W."/>
        </authorList>
    </citation>
    <scope>NUCLEOTIDE SEQUENCE</scope>
    <source>
        <strain evidence="2">Rmic-2018</strain>
        <tissue evidence="2">Larvae</tissue>
    </source>
</reference>
<protein>
    <submittedName>
        <fullName evidence="2">Uncharacterized protein</fullName>
    </submittedName>
</protein>
<reference evidence="2" key="1">
    <citation type="journal article" date="2020" name="Cell">
        <title>Large-Scale Comparative Analyses of Tick Genomes Elucidate Their Genetic Diversity and Vector Capacities.</title>
        <authorList>
            <consortium name="Tick Genome and Microbiome Consortium (TIGMIC)"/>
            <person name="Jia N."/>
            <person name="Wang J."/>
            <person name="Shi W."/>
            <person name="Du L."/>
            <person name="Sun Y."/>
            <person name="Zhan W."/>
            <person name="Jiang J.F."/>
            <person name="Wang Q."/>
            <person name="Zhang B."/>
            <person name="Ji P."/>
            <person name="Bell-Sakyi L."/>
            <person name="Cui X.M."/>
            <person name="Yuan T.T."/>
            <person name="Jiang B.G."/>
            <person name="Yang W.F."/>
            <person name="Lam T.T."/>
            <person name="Chang Q.C."/>
            <person name="Ding S.J."/>
            <person name="Wang X.J."/>
            <person name="Zhu J.G."/>
            <person name="Ruan X.D."/>
            <person name="Zhao L."/>
            <person name="Wei J.T."/>
            <person name="Ye R.Z."/>
            <person name="Que T.C."/>
            <person name="Du C.H."/>
            <person name="Zhou Y.H."/>
            <person name="Cheng J.X."/>
            <person name="Dai P.F."/>
            <person name="Guo W.B."/>
            <person name="Han X.H."/>
            <person name="Huang E.J."/>
            <person name="Li L.F."/>
            <person name="Wei W."/>
            <person name="Gao Y.C."/>
            <person name="Liu J.Z."/>
            <person name="Shao H.Z."/>
            <person name="Wang X."/>
            <person name="Wang C.C."/>
            <person name="Yang T.C."/>
            <person name="Huo Q.B."/>
            <person name="Li W."/>
            <person name="Chen H.Y."/>
            <person name="Chen S.E."/>
            <person name="Zhou L.G."/>
            <person name="Ni X.B."/>
            <person name="Tian J.H."/>
            <person name="Sheng Y."/>
            <person name="Liu T."/>
            <person name="Pan Y.S."/>
            <person name="Xia L.Y."/>
            <person name="Li J."/>
            <person name="Zhao F."/>
            <person name="Cao W.C."/>
        </authorList>
    </citation>
    <scope>NUCLEOTIDE SEQUENCE</scope>
    <source>
        <strain evidence="2">Rmic-2018</strain>
    </source>
</reference>
<name>A0A9J6D7C0_RHIMP</name>
<organism evidence="2 3">
    <name type="scientific">Rhipicephalus microplus</name>
    <name type="common">Cattle tick</name>
    <name type="synonym">Boophilus microplus</name>
    <dbReference type="NCBI Taxonomy" id="6941"/>
    <lineage>
        <taxon>Eukaryota</taxon>
        <taxon>Metazoa</taxon>
        <taxon>Ecdysozoa</taxon>
        <taxon>Arthropoda</taxon>
        <taxon>Chelicerata</taxon>
        <taxon>Arachnida</taxon>
        <taxon>Acari</taxon>
        <taxon>Parasitiformes</taxon>
        <taxon>Ixodida</taxon>
        <taxon>Ixodoidea</taxon>
        <taxon>Ixodidae</taxon>
        <taxon>Rhipicephalinae</taxon>
        <taxon>Rhipicephalus</taxon>
        <taxon>Boophilus</taxon>
    </lineage>
</organism>
<dbReference type="VEuPathDB" id="VectorBase:LOC119177802"/>
<keyword evidence="3" id="KW-1185">Reference proteome</keyword>
<feature type="compositionally biased region" description="Basic residues" evidence="1">
    <location>
        <begin position="1"/>
        <end position="23"/>
    </location>
</feature>
<dbReference type="AlphaFoldDB" id="A0A9J6D7C0"/>
<proteinExistence type="predicted"/>
<feature type="compositionally biased region" description="Low complexity" evidence="1">
    <location>
        <begin position="116"/>
        <end position="132"/>
    </location>
</feature>
<feature type="compositionally biased region" description="Polar residues" evidence="1">
    <location>
        <begin position="38"/>
        <end position="85"/>
    </location>
</feature>
<evidence type="ECO:0000256" key="1">
    <source>
        <dbReference type="SAM" id="MobiDB-lite"/>
    </source>
</evidence>
<accession>A0A9J6D7C0</accession>
<feature type="region of interest" description="Disordered" evidence="1">
    <location>
        <begin position="1"/>
        <end position="182"/>
    </location>
</feature>
<feature type="compositionally biased region" description="Basic and acidic residues" evidence="1">
    <location>
        <begin position="171"/>
        <end position="182"/>
    </location>
</feature>
<comment type="caution">
    <text evidence="2">The sequence shown here is derived from an EMBL/GenBank/DDBJ whole genome shotgun (WGS) entry which is preliminary data.</text>
</comment>
<dbReference type="Proteomes" id="UP000821866">
    <property type="component" value="Chromosome 9"/>
</dbReference>
<sequence length="182" mass="19946">MGRKKKKHHHKNQEKSKSRRTKHSTASPAQLVEEQQKSPDTTQKAHNTDEMQVQWASDQTRVLSSADHTPVASTPNIERTTTAVHTAQGVASLAEATASTPPFPRTRELSRKASKSSRISRASKTSKASKSSTHGVSWGKVQMKDARTPVDRVTPPSHWSEVGAGLEDAESDQHAKEIVRIG</sequence>
<gene>
    <name evidence="2" type="ORF">HPB51_023002</name>
</gene>
<evidence type="ECO:0000313" key="3">
    <source>
        <dbReference type="Proteomes" id="UP000821866"/>
    </source>
</evidence>
<evidence type="ECO:0000313" key="2">
    <source>
        <dbReference type="EMBL" id="KAH8009946.1"/>
    </source>
</evidence>